<keyword evidence="2" id="KW-0645">Protease</keyword>
<dbReference type="Proteomes" id="UP001142055">
    <property type="component" value="Chromosome 2"/>
</dbReference>
<keyword evidence="11" id="KW-1185">Reference proteome</keyword>
<feature type="region of interest" description="Disordered" evidence="7">
    <location>
        <begin position="159"/>
        <end position="244"/>
    </location>
</feature>
<dbReference type="AlphaFoldDB" id="A0A9Q0MBC2"/>
<dbReference type="InterPro" id="IPR000668">
    <property type="entry name" value="Peptidase_C1A_C"/>
</dbReference>
<protein>
    <submittedName>
        <fullName evidence="10">Uncharacterized protein</fullName>
    </submittedName>
</protein>
<feature type="compositionally biased region" description="Acidic residues" evidence="7">
    <location>
        <begin position="176"/>
        <end position="190"/>
    </location>
</feature>
<dbReference type="InterPro" id="IPR000169">
    <property type="entry name" value="Pept_cys_AS"/>
</dbReference>
<name>A0A9Q0MBC2_BLOTA</name>
<keyword evidence="5" id="KW-0865">Zymogen</keyword>
<keyword evidence="3" id="KW-0378">Hydrolase</keyword>
<dbReference type="Pfam" id="PF00112">
    <property type="entry name" value="Peptidase_C1"/>
    <property type="match status" value="1"/>
</dbReference>
<dbReference type="PROSITE" id="PS00139">
    <property type="entry name" value="THIOL_PROTEASE_CYS"/>
    <property type="match status" value="1"/>
</dbReference>
<keyword evidence="6" id="KW-1015">Disulfide bond</keyword>
<dbReference type="GO" id="GO:0008234">
    <property type="term" value="F:cysteine-type peptidase activity"/>
    <property type="evidence" value="ECO:0007669"/>
    <property type="project" value="UniProtKB-KW"/>
</dbReference>
<dbReference type="SMART" id="SM00848">
    <property type="entry name" value="Inhibitor_I29"/>
    <property type="match status" value="1"/>
</dbReference>
<dbReference type="Gene3D" id="3.90.70.10">
    <property type="entry name" value="Cysteine proteinases"/>
    <property type="match status" value="1"/>
</dbReference>
<evidence type="ECO:0000256" key="1">
    <source>
        <dbReference type="ARBA" id="ARBA00008455"/>
    </source>
</evidence>
<sequence>MENLNELLEHLQSIDSSDYEEQNEQTNEWINSSMVSVMPMVDSDITKHSLSIDESLYSFPIFLLSQFNVHYMPWIKNSTYNVDYLERFACITEKVFQLPEFSNSNVPLTESLRDSIVERSINYSKQFRRQLIISFKGLTGVKNPKMFRVALQRDKDKSNDFVEQSSIQNDKNNLNDLDESVEGEEESESESEIKSNNEMLTEDEGDSSVSSPDTKGLNDDELNQTSIVKVKNDSSSMRQQKTNRSEDQVFNDYYLLGNIKLIPNVAYIVTFPVESNHLESDIYIKLSLIDMDDVTEREYIKLFISESVITGFSGYRKRFSLKLNDDSSDQSIMEQIDFELYLSWQVDSECYQSLNEKPIDIVKKLPGAMFILGEYYWHFYKGFYRYSLLQNENPILRYSALQVFNEINLMLSPTQLYETMVPLYHEMYSLNYPLKCDLNHLMDEEYLPEPYSLMDNSSTLAYCFSKEQQIDLIRRLLPSACNLLFNRFRSTRRLIRLLRYHLSNYIIDDLEQVILPYAIELLRHLPLIQDPENELNGPKLLRLVINVPINVVSYPKKKSNAMLAIGSCKPTKEDIKTFEHFKKFFGKTYANAEEEARRERQFLKQLKWIEENQGKHGATYKINRYSDMSEEEFSTHLSGGANYTDLMYKATLNKPEFAVYDSLPTNFDWREKAHLSPIRNQGACGSCWAFAAVGVTESLYAIFKNRTVVLSEQELVDCTLVFYDWSYRNLGCGSGFPDQAFRYINENGIVEEDNYPYEAATEWCDPDAEGERFTVQDYDQLQYRATDESIMSAIMKYGPVVILIHGSNGYFRNLDDGILRGVDYDDGFTDHAVSLVGWGTKDGVDYWIIRNSWGNEWGSDGYGYVERHHNSLGINNVATYAML</sequence>
<proteinExistence type="inferred from homology"/>
<dbReference type="GO" id="GO:0006508">
    <property type="term" value="P:proteolysis"/>
    <property type="evidence" value="ECO:0007669"/>
    <property type="project" value="UniProtKB-KW"/>
</dbReference>
<evidence type="ECO:0000256" key="2">
    <source>
        <dbReference type="ARBA" id="ARBA00022670"/>
    </source>
</evidence>
<dbReference type="CDD" id="cd02248">
    <property type="entry name" value="Peptidase_C1A"/>
    <property type="match status" value="1"/>
</dbReference>
<dbReference type="EMBL" id="JAPWDV010000002">
    <property type="protein sequence ID" value="KAJ6221057.1"/>
    <property type="molecule type" value="Genomic_DNA"/>
</dbReference>
<dbReference type="PROSITE" id="PS00640">
    <property type="entry name" value="THIOL_PROTEASE_ASN"/>
    <property type="match status" value="1"/>
</dbReference>
<dbReference type="SMART" id="SM00645">
    <property type="entry name" value="Pept_C1"/>
    <property type="match status" value="1"/>
</dbReference>
<reference evidence="10" key="1">
    <citation type="submission" date="2022-12" db="EMBL/GenBank/DDBJ databases">
        <title>Genome assemblies of Blomia tropicalis.</title>
        <authorList>
            <person name="Cui Y."/>
        </authorList>
    </citation>
    <scope>NUCLEOTIDE SEQUENCE</scope>
    <source>
        <tissue evidence="10">Adult mites</tissue>
    </source>
</reference>
<dbReference type="InterPro" id="IPR025661">
    <property type="entry name" value="Pept_asp_AS"/>
</dbReference>
<dbReference type="Pfam" id="PF08246">
    <property type="entry name" value="Inhibitor_I29"/>
    <property type="match status" value="1"/>
</dbReference>
<evidence type="ECO:0000256" key="4">
    <source>
        <dbReference type="ARBA" id="ARBA00022807"/>
    </source>
</evidence>
<dbReference type="PANTHER" id="PTHR12411">
    <property type="entry name" value="CYSTEINE PROTEASE FAMILY C1-RELATED"/>
    <property type="match status" value="1"/>
</dbReference>
<gene>
    <name evidence="10" type="ORF">RDWZM_006869</name>
</gene>
<comment type="similarity">
    <text evidence="1">Belongs to the peptidase C1 family.</text>
</comment>
<evidence type="ECO:0000313" key="11">
    <source>
        <dbReference type="Proteomes" id="UP001142055"/>
    </source>
</evidence>
<dbReference type="InterPro" id="IPR038765">
    <property type="entry name" value="Papain-like_cys_pep_sf"/>
</dbReference>
<accession>A0A9Q0MBC2</accession>
<dbReference type="SUPFAM" id="SSF54001">
    <property type="entry name" value="Cysteine proteinases"/>
    <property type="match status" value="1"/>
</dbReference>
<evidence type="ECO:0000256" key="7">
    <source>
        <dbReference type="SAM" id="MobiDB-lite"/>
    </source>
</evidence>
<evidence type="ECO:0000256" key="6">
    <source>
        <dbReference type="ARBA" id="ARBA00023157"/>
    </source>
</evidence>
<evidence type="ECO:0000256" key="3">
    <source>
        <dbReference type="ARBA" id="ARBA00022801"/>
    </source>
</evidence>
<evidence type="ECO:0000259" key="8">
    <source>
        <dbReference type="SMART" id="SM00645"/>
    </source>
</evidence>
<evidence type="ECO:0000256" key="5">
    <source>
        <dbReference type="ARBA" id="ARBA00023145"/>
    </source>
</evidence>
<feature type="compositionally biased region" description="Polar residues" evidence="7">
    <location>
        <begin position="161"/>
        <end position="175"/>
    </location>
</feature>
<dbReference type="InterPro" id="IPR013201">
    <property type="entry name" value="Prot_inhib_I29"/>
</dbReference>
<evidence type="ECO:0000313" key="10">
    <source>
        <dbReference type="EMBL" id="KAJ6221057.1"/>
    </source>
</evidence>
<feature type="compositionally biased region" description="Polar residues" evidence="7">
    <location>
        <begin position="223"/>
        <end position="242"/>
    </location>
</feature>
<organism evidence="10 11">
    <name type="scientific">Blomia tropicalis</name>
    <name type="common">Mite</name>
    <dbReference type="NCBI Taxonomy" id="40697"/>
    <lineage>
        <taxon>Eukaryota</taxon>
        <taxon>Metazoa</taxon>
        <taxon>Ecdysozoa</taxon>
        <taxon>Arthropoda</taxon>
        <taxon>Chelicerata</taxon>
        <taxon>Arachnida</taxon>
        <taxon>Acari</taxon>
        <taxon>Acariformes</taxon>
        <taxon>Sarcoptiformes</taxon>
        <taxon>Astigmata</taxon>
        <taxon>Glycyphagoidea</taxon>
        <taxon>Echimyopodidae</taxon>
        <taxon>Blomia</taxon>
    </lineage>
</organism>
<feature type="domain" description="Cathepsin propeptide inhibitor" evidence="9">
    <location>
        <begin position="578"/>
        <end position="633"/>
    </location>
</feature>
<dbReference type="InterPro" id="IPR013128">
    <property type="entry name" value="Peptidase_C1A"/>
</dbReference>
<feature type="domain" description="Peptidase C1A papain C-terminal" evidence="8">
    <location>
        <begin position="663"/>
        <end position="882"/>
    </location>
</feature>
<dbReference type="InterPro" id="IPR039417">
    <property type="entry name" value="Peptidase_C1A_papain-like"/>
</dbReference>
<comment type="caution">
    <text evidence="10">The sequence shown here is derived from an EMBL/GenBank/DDBJ whole genome shotgun (WGS) entry which is preliminary data.</text>
</comment>
<evidence type="ECO:0000259" key="9">
    <source>
        <dbReference type="SMART" id="SM00848"/>
    </source>
</evidence>
<dbReference type="PRINTS" id="PR00705">
    <property type="entry name" value="PAPAIN"/>
</dbReference>
<keyword evidence="4" id="KW-0788">Thiol protease</keyword>